<dbReference type="InParanoid" id="A0A0C3F4A5"/>
<dbReference type="GO" id="GO:0044613">
    <property type="term" value="C:nuclear pore central transport channel"/>
    <property type="evidence" value="ECO:0007669"/>
    <property type="project" value="TreeGrafter"/>
</dbReference>
<dbReference type="GO" id="GO:0017056">
    <property type="term" value="F:structural constituent of nuclear pore"/>
    <property type="evidence" value="ECO:0007669"/>
    <property type="project" value="TreeGrafter"/>
</dbReference>
<evidence type="ECO:0000313" key="11">
    <source>
        <dbReference type="EMBL" id="KIM74696.1"/>
    </source>
</evidence>
<dbReference type="Gene3D" id="3.30.70.330">
    <property type="match status" value="1"/>
</dbReference>
<feature type="domain" description="RRM Nup35-type" evidence="10">
    <location>
        <begin position="158"/>
        <end position="239"/>
    </location>
</feature>
<evidence type="ECO:0000256" key="5">
    <source>
        <dbReference type="ARBA" id="ARBA00023010"/>
    </source>
</evidence>
<dbReference type="GO" id="GO:0005543">
    <property type="term" value="F:phospholipid binding"/>
    <property type="evidence" value="ECO:0007669"/>
    <property type="project" value="TreeGrafter"/>
</dbReference>
<dbReference type="STRING" id="765440.A0A0C3F4A5"/>
<dbReference type="InterPro" id="IPR012677">
    <property type="entry name" value="Nucleotide-bd_a/b_plait_sf"/>
</dbReference>
<reference evidence="11 12" key="1">
    <citation type="submission" date="2014-04" db="EMBL/GenBank/DDBJ databases">
        <authorList>
            <consortium name="DOE Joint Genome Institute"/>
            <person name="Kuo A."/>
            <person name="Tarkka M."/>
            <person name="Buscot F."/>
            <person name="Kohler A."/>
            <person name="Nagy L.G."/>
            <person name="Floudas D."/>
            <person name="Copeland A."/>
            <person name="Barry K.W."/>
            <person name="Cichocki N."/>
            <person name="Veneault-Fourrey C."/>
            <person name="LaButti K."/>
            <person name="Lindquist E.A."/>
            <person name="Lipzen A."/>
            <person name="Lundell T."/>
            <person name="Morin E."/>
            <person name="Murat C."/>
            <person name="Sun H."/>
            <person name="Tunlid A."/>
            <person name="Henrissat B."/>
            <person name="Grigoriev I.V."/>
            <person name="Hibbett D.S."/>
            <person name="Martin F."/>
            <person name="Nordberg H.P."/>
            <person name="Cantor M.N."/>
            <person name="Hua S.X."/>
        </authorList>
    </citation>
    <scope>NUCLEOTIDE SEQUENCE [LARGE SCALE GENOMIC DNA]</scope>
    <source>
        <strain evidence="11 12">F 1598</strain>
    </source>
</reference>
<organism evidence="11 12">
    <name type="scientific">Piloderma croceum (strain F 1598)</name>
    <dbReference type="NCBI Taxonomy" id="765440"/>
    <lineage>
        <taxon>Eukaryota</taxon>
        <taxon>Fungi</taxon>
        <taxon>Dikarya</taxon>
        <taxon>Basidiomycota</taxon>
        <taxon>Agaricomycotina</taxon>
        <taxon>Agaricomycetes</taxon>
        <taxon>Agaricomycetidae</taxon>
        <taxon>Atheliales</taxon>
        <taxon>Atheliaceae</taxon>
        <taxon>Piloderma</taxon>
    </lineage>
</organism>
<evidence type="ECO:0000256" key="4">
    <source>
        <dbReference type="ARBA" id="ARBA00022927"/>
    </source>
</evidence>
<feature type="compositionally biased region" description="Low complexity" evidence="9">
    <location>
        <begin position="24"/>
        <end position="41"/>
    </location>
</feature>
<dbReference type="GO" id="GO:0006607">
    <property type="term" value="P:NLS-bearing protein import into nucleus"/>
    <property type="evidence" value="ECO:0007669"/>
    <property type="project" value="TreeGrafter"/>
</dbReference>
<evidence type="ECO:0000256" key="3">
    <source>
        <dbReference type="ARBA" id="ARBA00022816"/>
    </source>
</evidence>
<accession>A0A0C3F4A5</accession>
<evidence type="ECO:0000256" key="1">
    <source>
        <dbReference type="ARBA" id="ARBA00004567"/>
    </source>
</evidence>
<dbReference type="AlphaFoldDB" id="A0A0C3F4A5"/>
<dbReference type="PROSITE" id="PS51472">
    <property type="entry name" value="RRM_NUP35"/>
    <property type="match status" value="1"/>
</dbReference>
<feature type="compositionally biased region" description="Polar residues" evidence="9">
    <location>
        <begin position="42"/>
        <end position="69"/>
    </location>
</feature>
<dbReference type="GO" id="GO:0003676">
    <property type="term" value="F:nucleic acid binding"/>
    <property type="evidence" value="ECO:0007669"/>
    <property type="project" value="InterPro"/>
</dbReference>
<evidence type="ECO:0000256" key="9">
    <source>
        <dbReference type="SAM" id="MobiDB-lite"/>
    </source>
</evidence>
<keyword evidence="12" id="KW-1185">Reference proteome</keyword>
<evidence type="ECO:0000256" key="8">
    <source>
        <dbReference type="PROSITE-ProRule" id="PRU00804"/>
    </source>
</evidence>
<keyword evidence="6 8" id="KW-0906">Nuclear pore complex</keyword>
<dbReference type="Pfam" id="PF05172">
    <property type="entry name" value="RRM_Nup35"/>
    <property type="match status" value="1"/>
</dbReference>
<dbReference type="InterPro" id="IPR035979">
    <property type="entry name" value="RBD_domain_sf"/>
</dbReference>
<dbReference type="EMBL" id="KN833057">
    <property type="protein sequence ID" value="KIM74696.1"/>
    <property type="molecule type" value="Genomic_DNA"/>
</dbReference>
<keyword evidence="2 8" id="KW-0813">Transport</keyword>
<name>A0A0C3F4A5_PILCF</name>
<gene>
    <name evidence="11" type="ORF">PILCRDRAFT_828019</name>
</gene>
<dbReference type="PANTHER" id="PTHR21527">
    <property type="entry name" value="NUCLEOPORIN NUP35"/>
    <property type="match status" value="1"/>
</dbReference>
<feature type="region of interest" description="Disordered" evidence="9">
    <location>
        <begin position="295"/>
        <end position="324"/>
    </location>
</feature>
<protein>
    <recommendedName>
        <fullName evidence="10">RRM Nup35-type domain-containing protein</fullName>
    </recommendedName>
</protein>
<dbReference type="InterPro" id="IPR007846">
    <property type="entry name" value="RRM_NUP35_dom"/>
</dbReference>
<evidence type="ECO:0000259" key="10">
    <source>
        <dbReference type="PROSITE" id="PS51472"/>
    </source>
</evidence>
<keyword evidence="3 8" id="KW-0509">mRNA transport</keyword>
<feature type="region of interest" description="Disordered" evidence="9">
    <location>
        <begin position="1"/>
        <end position="69"/>
    </location>
</feature>
<keyword evidence="4" id="KW-0653">Protein transport</keyword>
<evidence type="ECO:0000256" key="7">
    <source>
        <dbReference type="ARBA" id="ARBA00023242"/>
    </source>
</evidence>
<dbReference type="HOGENOM" id="CLU_809131_0_0_1"/>
<dbReference type="SUPFAM" id="SSF54928">
    <property type="entry name" value="RNA-binding domain, RBD"/>
    <property type="match status" value="1"/>
</dbReference>
<dbReference type="OrthoDB" id="3365060at2759"/>
<keyword evidence="7 8" id="KW-0539">Nucleus</keyword>
<proteinExistence type="predicted"/>
<dbReference type="GO" id="GO:0044615">
    <property type="term" value="C:nuclear pore nuclear basket"/>
    <property type="evidence" value="ECO:0007669"/>
    <property type="project" value="TreeGrafter"/>
</dbReference>
<dbReference type="Proteomes" id="UP000054166">
    <property type="component" value="Unassembled WGS sequence"/>
</dbReference>
<dbReference type="PANTHER" id="PTHR21527:SF6">
    <property type="entry name" value="NUCLEOPORIN NUP35"/>
    <property type="match status" value="1"/>
</dbReference>
<evidence type="ECO:0000256" key="6">
    <source>
        <dbReference type="ARBA" id="ARBA00023132"/>
    </source>
</evidence>
<sequence>MPNSPNSPFAVAGMGSTSAAHSHGPPWGSTTTSSPLGPSLTDSFGQPRSHYQSGYMMSSAPSNNLPQGSQRVDEVPIVQTKAKMNHALSRGAASDFGMESMFEKSRQRQNLADEDAPPMNSIYDIPNETYADANPVRFQPRNSVADTHLTGATSASTSSEIHYVIVFGYPPDKYSVTTEYFKSIGDTTDPDPNMQITNCFRIGYRDFGEGMRAVKRNGEILGGSYMIGAKWADQARANEILAQTTAGRGLVSNATVEPTSPNSMVVDEVPPAHTHTSTPSYGTPIRLAPSAAAFRKPGQSPTQSRAVATQSAPPKVGLSSAIPAGQSPGKGMLGQVSDLIFGW</sequence>
<dbReference type="GO" id="GO:0006999">
    <property type="term" value="P:nuclear pore organization"/>
    <property type="evidence" value="ECO:0007669"/>
    <property type="project" value="TreeGrafter"/>
</dbReference>
<feature type="compositionally biased region" description="Polar residues" evidence="9">
    <location>
        <begin position="299"/>
        <end position="312"/>
    </location>
</feature>
<reference evidence="12" key="2">
    <citation type="submission" date="2015-01" db="EMBL/GenBank/DDBJ databases">
        <title>Evolutionary Origins and Diversification of the Mycorrhizal Mutualists.</title>
        <authorList>
            <consortium name="DOE Joint Genome Institute"/>
            <consortium name="Mycorrhizal Genomics Consortium"/>
            <person name="Kohler A."/>
            <person name="Kuo A."/>
            <person name="Nagy L.G."/>
            <person name="Floudas D."/>
            <person name="Copeland A."/>
            <person name="Barry K.W."/>
            <person name="Cichocki N."/>
            <person name="Veneault-Fourrey C."/>
            <person name="LaButti K."/>
            <person name="Lindquist E.A."/>
            <person name="Lipzen A."/>
            <person name="Lundell T."/>
            <person name="Morin E."/>
            <person name="Murat C."/>
            <person name="Riley R."/>
            <person name="Ohm R."/>
            <person name="Sun H."/>
            <person name="Tunlid A."/>
            <person name="Henrissat B."/>
            <person name="Grigoriev I.V."/>
            <person name="Hibbett D.S."/>
            <person name="Martin F."/>
        </authorList>
    </citation>
    <scope>NUCLEOTIDE SEQUENCE [LARGE SCALE GENOMIC DNA]</scope>
    <source>
        <strain evidence="12">F 1598</strain>
    </source>
</reference>
<evidence type="ECO:0000313" key="12">
    <source>
        <dbReference type="Proteomes" id="UP000054166"/>
    </source>
</evidence>
<keyword evidence="5" id="KW-0811">Translocation</keyword>
<comment type="subcellular location">
    <subcellularLocation>
        <location evidence="1">Nucleus</location>
        <location evidence="1">Nuclear pore complex</location>
    </subcellularLocation>
</comment>
<evidence type="ECO:0000256" key="2">
    <source>
        <dbReference type="ARBA" id="ARBA00022448"/>
    </source>
</evidence>
<dbReference type="GO" id="GO:0051028">
    <property type="term" value="P:mRNA transport"/>
    <property type="evidence" value="ECO:0007669"/>
    <property type="project" value="UniProtKB-UniRule"/>
</dbReference>
<dbReference type="FunCoup" id="A0A0C3F4A5">
    <property type="interactions" value="23"/>
</dbReference>